<reference evidence="4 5" key="1">
    <citation type="submission" date="2016-06" db="EMBL/GenBank/DDBJ databases">
        <authorList>
            <person name="Kjaerup R.B."/>
            <person name="Dalgaard T.S."/>
            <person name="Juul-Madsen H.R."/>
        </authorList>
    </citation>
    <scope>NUCLEOTIDE SEQUENCE [LARGE SCALE GENOMIC DNA]</scope>
    <source>
        <strain evidence="4 5">DSM 43913</strain>
    </source>
</reference>
<feature type="region of interest" description="Disordered" evidence="1">
    <location>
        <begin position="117"/>
        <end position="140"/>
    </location>
</feature>
<protein>
    <recommendedName>
        <fullName evidence="3">DUF6234 domain-containing protein</fullName>
    </recommendedName>
</protein>
<evidence type="ECO:0000313" key="4">
    <source>
        <dbReference type="EMBL" id="SCG15792.1"/>
    </source>
</evidence>
<feature type="transmembrane region" description="Helical" evidence="2">
    <location>
        <begin position="61"/>
        <end position="82"/>
    </location>
</feature>
<keyword evidence="2" id="KW-0472">Membrane</keyword>
<feature type="transmembrane region" description="Helical" evidence="2">
    <location>
        <begin position="89"/>
        <end position="108"/>
    </location>
</feature>
<dbReference type="EMBL" id="LT607733">
    <property type="protein sequence ID" value="SCG15792.1"/>
    <property type="molecule type" value="Genomic_DNA"/>
</dbReference>
<dbReference type="Pfam" id="PF19747">
    <property type="entry name" value="DUF6234"/>
    <property type="match status" value="1"/>
</dbReference>
<keyword evidence="2" id="KW-1133">Transmembrane helix</keyword>
<name>A0A1C5G8A4_MICEH</name>
<evidence type="ECO:0000256" key="1">
    <source>
        <dbReference type="SAM" id="MobiDB-lite"/>
    </source>
</evidence>
<keyword evidence="2" id="KW-0812">Transmembrane</keyword>
<gene>
    <name evidence="4" type="ORF">GA0070610_2035</name>
</gene>
<dbReference type="RefSeq" id="WP_088999771.1">
    <property type="nucleotide sequence ID" value="NZ_JBFAAC010000014.1"/>
</dbReference>
<evidence type="ECO:0000313" key="5">
    <source>
        <dbReference type="Proteomes" id="UP000198251"/>
    </source>
</evidence>
<dbReference type="GeneID" id="95801853"/>
<accession>A0A1C5G8A4</accession>
<evidence type="ECO:0000259" key="3">
    <source>
        <dbReference type="Pfam" id="PF19747"/>
    </source>
</evidence>
<organism evidence="4 5">
    <name type="scientific">Micromonospora echinofusca</name>
    <dbReference type="NCBI Taxonomy" id="47858"/>
    <lineage>
        <taxon>Bacteria</taxon>
        <taxon>Bacillati</taxon>
        <taxon>Actinomycetota</taxon>
        <taxon>Actinomycetes</taxon>
        <taxon>Micromonosporales</taxon>
        <taxon>Micromonosporaceae</taxon>
        <taxon>Micromonospora</taxon>
    </lineage>
</organism>
<feature type="transmembrane region" description="Helical" evidence="2">
    <location>
        <begin position="12"/>
        <end position="33"/>
    </location>
</feature>
<dbReference type="InterPro" id="IPR046201">
    <property type="entry name" value="DUF6234"/>
</dbReference>
<feature type="domain" description="DUF6234" evidence="3">
    <location>
        <begin position="13"/>
        <end position="137"/>
    </location>
</feature>
<evidence type="ECO:0000256" key="2">
    <source>
        <dbReference type="SAM" id="Phobius"/>
    </source>
</evidence>
<dbReference type="AlphaFoldDB" id="A0A1C5G8A4"/>
<keyword evidence="5" id="KW-1185">Reference proteome</keyword>
<sequence>MTPSTSAARPRYALVLLTALWVVACLALLWWLFTIGMEGWADHHSNGDARAAEIGRRSARALLLLTVVAAGGAAVIALVAFGCRYRRTALVYAFLAVVITAALTPAVADAARSLRPPAAPVPAPTTCQEHSGGDSRCPGG</sequence>
<proteinExistence type="predicted"/>
<dbReference type="Proteomes" id="UP000198251">
    <property type="component" value="Chromosome I"/>
</dbReference>